<keyword evidence="2" id="KW-0238">DNA-binding</keyword>
<evidence type="ECO:0000259" key="4">
    <source>
        <dbReference type="PROSITE" id="PS50943"/>
    </source>
</evidence>
<dbReference type="GO" id="GO:0003677">
    <property type="term" value="F:DNA binding"/>
    <property type="evidence" value="ECO:0007669"/>
    <property type="project" value="UniProtKB-KW"/>
</dbReference>
<keyword evidence="6" id="KW-1185">Reference proteome</keyword>
<dbReference type="CDD" id="cd00093">
    <property type="entry name" value="HTH_XRE"/>
    <property type="match status" value="1"/>
</dbReference>
<dbReference type="SMART" id="SM00530">
    <property type="entry name" value="HTH_XRE"/>
    <property type="match status" value="1"/>
</dbReference>
<accession>A1VJ81</accession>
<dbReference type="PANTHER" id="PTHR36511:SF4">
    <property type="entry name" value="ANTITOXIN MQSA"/>
    <property type="match status" value="1"/>
</dbReference>
<dbReference type="SUPFAM" id="SSF47413">
    <property type="entry name" value="lambda repressor-like DNA-binding domains"/>
    <property type="match status" value="1"/>
</dbReference>
<sequence length="201" mass="22456">MITTMHTVSETEIFQKYAEGVWLEAERVEFINWIAANPLAGDVVPGSNGCRKVRWSRSGRGRRGGARVIYFNELEGRIWLLIVYAKANSTTCRLHFWHNLNTRWNMAKPIDAEMEQFQNDLLASVRQMKAGKAARTTVVALTPAADARAKVGMSQSEFAALLGVSVRTLQDWEQGRREPSGAAKTLLRIAARTPEAVRLAV</sequence>
<evidence type="ECO:0000256" key="2">
    <source>
        <dbReference type="ARBA" id="ARBA00023125"/>
    </source>
</evidence>
<dbReference type="InterPro" id="IPR010982">
    <property type="entry name" value="Lambda_DNA-bd_dom_sf"/>
</dbReference>
<dbReference type="eggNOG" id="COG2944">
    <property type="taxonomic scope" value="Bacteria"/>
</dbReference>
<dbReference type="eggNOG" id="COG4737">
    <property type="taxonomic scope" value="Bacteria"/>
</dbReference>
<keyword evidence="3" id="KW-0804">Transcription</keyword>
<evidence type="ECO:0000256" key="1">
    <source>
        <dbReference type="ARBA" id="ARBA00023015"/>
    </source>
</evidence>
<feature type="domain" description="HTH cro/C1-type" evidence="4">
    <location>
        <begin position="147"/>
        <end position="180"/>
    </location>
</feature>
<organism evidence="5 6">
    <name type="scientific">Polaromonas naphthalenivorans (strain CJ2)</name>
    <dbReference type="NCBI Taxonomy" id="365044"/>
    <lineage>
        <taxon>Bacteria</taxon>
        <taxon>Pseudomonadati</taxon>
        <taxon>Pseudomonadota</taxon>
        <taxon>Betaproteobacteria</taxon>
        <taxon>Burkholderiales</taxon>
        <taxon>Comamonadaceae</taxon>
        <taxon>Polaromonas</taxon>
    </lineage>
</organism>
<evidence type="ECO:0000256" key="3">
    <source>
        <dbReference type="ARBA" id="ARBA00023163"/>
    </source>
</evidence>
<evidence type="ECO:0000313" key="6">
    <source>
        <dbReference type="Proteomes" id="UP000000644"/>
    </source>
</evidence>
<dbReference type="HOGENOM" id="CLU_110687_0_0_4"/>
<dbReference type="InterPro" id="IPR052359">
    <property type="entry name" value="HTH-type_reg/antitoxin"/>
</dbReference>
<dbReference type="PROSITE" id="PS50943">
    <property type="entry name" value="HTH_CROC1"/>
    <property type="match status" value="1"/>
</dbReference>
<protein>
    <submittedName>
        <fullName evidence="5">Helix-turn-helix domain protein</fullName>
    </submittedName>
</protein>
<dbReference type="KEGG" id="pna:Pnap_0386"/>
<dbReference type="Gene3D" id="1.10.260.40">
    <property type="entry name" value="lambda repressor-like DNA-binding domains"/>
    <property type="match status" value="1"/>
</dbReference>
<dbReference type="EMBL" id="CP000529">
    <property type="protein sequence ID" value="ABM35709.1"/>
    <property type="molecule type" value="Genomic_DNA"/>
</dbReference>
<dbReference type="AlphaFoldDB" id="A1VJ81"/>
<keyword evidence="1" id="KW-0805">Transcription regulation</keyword>
<proteinExistence type="predicted"/>
<dbReference type="PANTHER" id="PTHR36511">
    <property type="entry name" value="MERR FAMILY BACTERIAL REGULATORY PROTEIN"/>
    <property type="match status" value="1"/>
</dbReference>
<dbReference type="Pfam" id="PF01381">
    <property type="entry name" value="HTH_3"/>
    <property type="match status" value="1"/>
</dbReference>
<dbReference type="InterPro" id="IPR001387">
    <property type="entry name" value="Cro/C1-type_HTH"/>
</dbReference>
<reference evidence="6" key="1">
    <citation type="journal article" date="2009" name="Environ. Microbiol.">
        <title>The genome of Polaromonas naphthalenivorans strain CJ2, isolated from coal tar-contaminated sediment, reveals physiological and metabolic versatility and evolution through extensive horizontal gene transfer.</title>
        <authorList>
            <person name="Yagi J.M."/>
            <person name="Sims D."/>
            <person name="Brettin T."/>
            <person name="Bruce D."/>
            <person name="Madsen E.L."/>
        </authorList>
    </citation>
    <scope>NUCLEOTIDE SEQUENCE [LARGE SCALE GENOMIC DNA]</scope>
    <source>
        <strain evidence="6">CJ2</strain>
    </source>
</reference>
<dbReference type="Proteomes" id="UP000000644">
    <property type="component" value="Chromosome"/>
</dbReference>
<dbReference type="STRING" id="365044.Pnap_0386"/>
<name>A1VJ81_POLNA</name>
<evidence type="ECO:0000313" key="5">
    <source>
        <dbReference type="EMBL" id="ABM35709.1"/>
    </source>
</evidence>
<gene>
    <name evidence="5" type="ordered locus">Pnap_0386</name>
</gene>